<reference evidence="2 3" key="3">
    <citation type="journal article" date="2008" name="BMC Genomics">
        <title>The genome of the versatile nitrogen fixer Azorhizobium caulinodans ORS571.</title>
        <authorList>
            <person name="Lee KB."/>
            <person name="Backer P.D."/>
            <person name="Aono T."/>
            <person name="Liu CT."/>
            <person name="Suzuki S."/>
            <person name="Suzuki T."/>
            <person name="Kaneko T."/>
            <person name="Yamada M."/>
            <person name="Tabata S."/>
            <person name="Kupfer D.M."/>
            <person name="Najar F.Z."/>
            <person name="Wiley G.B."/>
            <person name="Roe B."/>
            <person name="Binnewies T.T."/>
            <person name="Ussery D.W."/>
            <person name="D'Haeze W."/>
            <person name="Herder J.D."/>
            <person name="Gevers D."/>
            <person name="Vereecke D."/>
            <person name="Holsters M."/>
            <person name="Oyaizu H."/>
        </authorList>
    </citation>
    <scope>NUCLEOTIDE SEQUENCE [LARGE SCALE GENOMIC DNA]</scope>
    <source>
        <strain evidence="3">ATCC 43989 / DSM 5975 / JCM 20966 / LMG 6465 / NBRC 14845 / NCIMB 13405 / ORS 571</strain>
    </source>
</reference>
<evidence type="ECO:0000256" key="1">
    <source>
        <dbReference type="SAM" id="Phobius"/>
    </source>
</evidence>
<name>A8IJY2_AZOC5</name>
<evidence type="ECO:0000313" key="3">
    <source>
        <dbReference type="Proteomes" id="UP000000270"/>
    </source>
</evidence>
<dbReference type="AlphaFoldDB" id="A8IJY2"/>
<dbReference type="EMBL" id="AP009384">
    <property type="protein sequence ID" value="BAF86373.1"/>
    <property type="molecule type" value="Genomic_DNA"/>
</dbReference>
<keyword evidence="1" id="KW-1133">Transmembrane helix</keyword>
<proteinExistence type="predicted"/>
<dbReference type="Proteomes" id="UP000000270">
    <property type="component" value="Chromosome"/>
</dbReference>
<reference evidence="2 3" key="1">
    <citation type="journal article" date="2007" name="Appl. Environ. Microbiol.">
        <title>Rhizobial factors required for stem nodule maturation and maintenance in Sesbania rostrata-Azorhizobium caulinodans ORS571 symbiosis.</title>
        <authorList>
            <person name="Suzuki S."/>
            <person name="Aono T."/>
            <person name="Lee KB."/>
            <person name="Suzuki T."/>
            <person name="Liu CT."/>
            <person name="Miwa H."/>
            <person name="Wakao S."/>
            <person name="Iki T."/>
            <person name="Oyaizu H."/>
        </authorList>
    </citation>
    <scope>NUCLEOTIDE SEQUENCE [LARGE SCALE GENOMIC DNA]</scope>
    <source>
        <strain evidence="3">ATCC 43989 / DSM 5975 / JCM 20966 / LMG 6465 / NBRC 14845 / NCIMB 13405 / ORS 571</strain>
    </source>
</reference>
<feature type="transmembrane region" description="Helical" evidence="1">
    <location>
        <begin position="71"/>
        <end position="91"/>
    </location>
</feature>
<protein>
    <submittedName>
        <fullName evidence="2">Uncharacterized protein</fullName>
    </submittedName>
</protein>
<accession>A8IJY2</accession>
<reference evidence="2 3" key="6">
    <citation type="journal article" date="2011" name="Appl. Environ. Microbiol.">
        <title>Involvement of the azorhizobial chromosome partition gene (parA) in the onset of bacteroid differentiation during Sesbania rostrata stem nodule development.</title>
        <authorList>
            <person name="Liu CT."/>
            <person name="Lee KB."/>
            <person name="Wang YS."/>
            <person name="Peng MH."/>
            <person name="Lee KT."/>
            <person name="Suzuki S."/>
            <person name="Suzuki T."/>
            <person name="Oyaizu H."/>
        </authorList>
    </citation>
    <scope>NUCLEOTIDE SEQUENCE [LARGE SCALE GENOMIC DNA]</scope>
    <source>
        <strain evidence="3">ATCC 43989 / DSM 5975 / JCM 20966 / LMG 6465 / NBRC 14845 / NCIMB 13405 / ORS 571</strain>
    </source>
</reference>
<sequence>MRVAHGRSRQVAFGARRLPLDCRLMRVSRHHGQPRRIEMQVLPQPAAPRGGAEANGGLAATDGEARLNRGALVGMGLVAVLLTGAAGFLWMRHGVAIFFDTVVAGLATCF</sequence>
<reference evidence="2 3" key="4">
    <citation type="journal article" date="2009" name="Appl. Environ. Microbiol.">
        <title>Comparative genome-wide transcriptional profiling of Azorhizobium caulinodans ORS571 grown under free-living and symbiotic conditions.</title>
        <authorList>
            <person name="Tsukada S."/>
            <person name="Aono T."/>
            <person name="Akiba N."/>
            <person name="Lee KB."/>
            <person name="Liu CT."/>
            <person name="Toyazaki H."/>
            <person name="Oyaizu H."/>
        </authorList>
    </citation>
    <scope>NUCLEOTIDE SEQUENCE [LARGE SCALE GENOMIC DNA]</scope>
    <source>
        <strain evidence="3">ATCC 43989 / DSM 5975 / JCM 20966 / LMG 6465 / NBRC 14845 / NCIMB 13405 / ORS 571</strain>
    </source>
</reference>
<dbReference type="KEGG" id="azc:AZC_0375"/>
<keyword evidence="3" id="KW-1185">Reference proteome</keyword>
<gene>
    <name evidence="2" type="ordered locus">AZC_0375</name>
</gene>
<reference evidence="2 3" key="5">
    <citation type="journal article" date="2010" name="Appl. Environ. Microbiol.">
        <title>phrR-like gene praR of Azorhizobium caulinodans ORS571 is essential for symbiosis with Sesbania rostrata and is involved in expression of reb genes.</title>
        <authorList>
            <person name="Akiba N."/>
            <person name="Aono T."/>
            <person name="Toyazaki H."/>
            <person name="Sato S."/>
            <person name="Oyaizu H."/>
        </authorList>
    </citation>
    <scope>NUCLEOTIDE SEQUENCE [LARGE SCALE GENOMIC DNA]</scope>
    <source>
        <strain evidence="3">ATCC 43989 / DSM 5975 / JCM 20966 / LMG 6465 / NBRC 14845 / NCIMB 13405 / ORS 571</strain>
    </source>
</reference>
<organism evidence="2 3">
    <name type="scientific">Azorhizobium caulinodans (strain ATCC 43989 / DSM 5975 / JCM 20966 / LMG 6465 / NBRC 14845 / NCIMB 13405 / ORS 571)</name>
    <dbReference type="NCBI Taxonomy" id="438753"/>
    <lineage>
        <taxon>Bacteria</taxon>
        <taxon>Pseudomonadati</taxon>
        <taxon>Pseudomonadota</taxon>
        <taxon>Alphaproteobacteria</taxon>
        <taxon>Hyphomicrobiales</taxon>
        <taxon>Xanthobacteraceae</taxon>
        <taxon>Azorhizobium</taxon>
    </lineage>
</organism>
<dbReference type="STRING" id="438753.AZC_0375"/>
<dbReference type="HOGENOM" id="CLU_2165768_0_0_5"/>
<keyword evidence="1" id="KW-0812">Transmembrane</keyword>
<keyword evidence="1" id="KW-0472">Membrane</keyword>
<evidence type="ECO:0000313" key="2">
    <source>
        <dbReference type="EMBL" id="BAF86373.1"/>
    </source>
</evidence>
<reference evidence="3" key="2">
    <citation type="submission" date="2007-04" db="EMBL/GenBank/DDBJ databases">
        <title>Complete genome sequence of the nitrogen-fixing bacterium Azorhizobium caulinodans ORS571.</title>
        <authorList>
            <person name="Lee K.B."/>
            <person name="Backer P.D."/>
            <person name="Aono T."/>
            <person name="Liu C.T."/>
            <person name="Suzuki S."/>
            <person name="Suzuki T."/>
            <person name="Kaneko T."/>
            <person name="Yamada M."/>
            <person name="Tabata S."/>
            <person name="Kupfer D.M."/>
            <person name="Najar F.Z."/>
            <person name="Wiley G.B."/>
            <person name="Roe B."/>
            <person name="Binnewies T."/>
            <person name="Ussery D."/>
            <person name="Vereecke D."/>
            <person name="Gevers D."/>
            <person name="Holsters M."/>
            <person name="Oyaizu H."/>
        </authorList>
    </citation>
    <scope>NUCLEOTIDE SEQUENCE [LARGE SCALE GENOMIC DNA]</scope>
    <source>
        <strain evidence="3">ATCC 43989 / DSM 5975 / JCM 20966 / LMG 6465 / NBRC 14845 / NCIMB 13405 / ORS 571</strain>
    </source>
</reference>